<evidence type="ECO:0000313" key="3">
    <source>
        <dbReference type="EMBL" id="KAA3478915.1"/>
    </source>
</evidence>
<feature type="compositionally biased region" description="Polar residues" evidence="1">
    <location>
        <begin position="114"/>
        <end position="136"/>
    </location>
</feature>
<organism evidence="3 4">
    <name type="scientific">Gossypium australe</name>
    <dbReference type="NCBI Taxonomy" id="47621"/>
    <lineage>
        <taxon>Eukaryota</taxon>
        <taxon>Viridiplantae</taxon>
        <taxon>Streptophyta</taxon>
        <taxon>Embryophyta</taxon>
        <taxon>Tracheophyta</taxon>
        <taxon>Spermatophyta</taxon>
        <taxon>Magnoliopsida</taxon>
        <taxon>eudicotyledons</taxon>
        <taxon>Gunneridae</taxon>
        <taxon>Pentapetalae</taxon>
        <taxon>rosids</taxon>
        <taxon>malvids</taxon>
        <taxon>Malvales</taxon>
        <taxon>Malvaceae</taxon>
        <taxon>Malvoideae</taxon>
        <taxon>Gossypium</taxon>
    </lineage>
</organism>
<name>A0A5B6WC88_9ROSI</name>
<dbReference type="PANTHER" id="PTHR47872">
    <property type="entry name" value="NUCLEAR RNA EXPORT FACTOR SDE5-RELATED"/>
    <property type="match status" value="1"/>
</dbReference>
<sequence>MEVSGLNGLKYDEESALNSLLDAFGSVFSLNDIASAYCEADRNVDIAGEILFRMQGNTSVERKNGETLESSRANNSRNCSRVNGDFTAPKQIWRLVSASSNATNSELKKDEPLESSSGDSSHNSCQTNGDSRTVKQNWRPISASSNTTNSKLKKDKPLESSSSDSSQNYCQANGDSRTVKQKWRTVSASSNTTNSELKKDKPLESSSSDSSQNSCQANGDSRTVKQKWRPVSGGMVSSMLGKGYMKSAPSTNGSSPRTKPFKVDSKEWPASVLWGEGRKSSPPKEDCLHKDMEDFLFKMLGAGYQLERNVIKEVLDSCGYDMQKSMERLLDQSATSLDEGNKILGESSKKTNDKHPILEEPSHKKNIGLNTNGGTRQTKDRYDLQKEIWTALFSAPERLDELPTRRVRPARRSIALGEPVEGPLIDFDSESKVDRVHLQEDKKDDEDEEYGFQALRRAVTEYRGTMKEYYKAAIDAFAKGDKDLANRLVEQGQFFREKACQADEESNQKIFETPLASCSSTCLWTRFLYSLSHILFWIGFVRGTDAEDEMSLDLHEHGAKEAIRLLKCHLSSLAGIPSFKYLKLILETNEEDSSKGRRRQSVKRLLEKESITWSEGETCGVIRIRLDKINPKSLSFGKKMPSL</sequence>
<dbReference type="Proteomes" id="UP000325315">
    <property type="component" value="Unassembled WGS sequence"/>
</dbReference>
<evidence type="ECO:0000313" key="4">
    <source>
        <dbReference type="Proteomes" id="UP000325315"/>
    </source>
</evidence>
<dbReference type="PANTHER" id="PTHR47872:SF3">
    <property type="entry name" value="NUCLEAR RNA EXPORT FACTOR SDE5 ISOFORM X1"/>
    <property type="match status" value="1"/>
</dbReference>
<comment type="caution">
    <text evidence="3">The sequence shown here is derived from an EMBL/GenBank/DDBJ whole genome shotgun (WGS) entry which is preliminary data.</text>
</comment>
<accession>A0A5B6WC88</accession>
<feature type="compositionally biased region" description="Polar residues" evidence="1">
    <location>
        <begin position="212"/>
        <end position="221"/>
    </location>
</feature>
<dbReference type="EMBL" id="SMMG02000003">
    <property type="protein sequence ID" value="KAA3478915.1"/>
    <property type="molecule type" value="Genomic_DNA"/>
</dbReference>
<keyword evidence="4" id="KW-1185">Reference proteome</keyword>
<feature type="compositionally biased region" description="Polar residues" evidence="1">
    <location>
        <begin position="184"/>
        <end position="194"/>
    </location>
</feature>
<dbReference type="InterPro" id="IPR013899">
    <property type="entry name" value="DUF1771"/>
</dbReference>
<dbReference type="Pfam" id="PF08590">
    <property type="entry name" value="DUF1771"/>
    <property type="match status" value="1"/>
</dbReference>
<protein>
    <submittedName>
        <fullName evidence="3">Glutaredoxin</fullName>
    </submittedName>
</protein>
<evidence type="ECO:0000256" key="1">
    <source>
        <dbReference type="SAM" id="MobiDB-lite"/>
    </source>
</evidence>
<feature type="compositionally biased region" description="Polar residues" evidence="1">
    <location>
        <begin position="167"/>
        <end position="176"/>
    </location>
</feature>
<feature type="region of interest" description="Disordered" evidence="1">
    <location>
        <begin position="62"/>
        <end position="83"/>
    </location>
</feature>
<feature type="compositionally biased region" description="Low complexity" evidence="1">
    <location>
        <begin position="70"/>
        <end position="83"/>
    </location>
</feature>
<feature type="region of interest" description="Disordered" evidence="1">
    <location>
        <begin position="101"/>
        <end position="227"/>
    </location>
</feature>
<reference evidence="3" key="1">
    <citation type="submission" date="2019-08" db="EMBL/GenBank/DDBJ databases">
        <authorList>
            <person name="Liu F."/>
        </authorList>
    </citation>
    <scope>NUCLEOTIDE SEQUENCE [LARGE SCALE GENOMIC DNA]</scope>
    <source>
        <strain evidence="3">PA1801</strain>
        <tissue evidence="3">Leaf</tissue>
    </source>
</reference>
<dbReference type="Pfam" id="PF24767">
    <property type="entry name" value="UBA_At5g58720"/>
    <property type="match status" value="1"/>
</dbReference>
<dbReference type="SMART" id="SM01162">
    <property type="entry name" value="DUF1771"/>
    <property type="match status" value="1"/>
</dbReference>
<proteinExistence type="predicted"/>
<dbReference type="CDD" id="cd14279">
    <property type="entry name" value="CUE"/>
    <property type="match status" value="1"/>
</dbReference>
<dbReference type="AlphaFoldDB" id="A0A5B6WC88"/>
<dbReference type="OrthoDB" id="1928104at2759"/>
<dbReference type="InterPro" id="IPR056254">
    <property type="entry name" value="At5g58720/SDE5-like_UBA-like"/>
</dbReference>
<feature type="compositionally biased region" description="Basic and acidic residues" evidence="1">
    <location>
        <begin position="347"/>
        <end position="363"/>
    </location>
</feature>
<feature type="region of interest" description="Disordered" evidence="1">
    <location>
        <begin position="345"/>
        <end position="377"/>
    </location>
</feature>
<gene>
    <name evidence="3" type="ORF">EPI10_019482</name>
</gene>
<feature type="domain" description="DUF1771" evidence="2">
    <location>
        <begin position="451"/>
        <end position="516"/>
    </location>
</feature>
<evidence type="ECO:0000259" key="2">
    <source>
        <dbReference type="SMART" id="SM01162"/>
    </source>
</evidence>